<comment type="caution">
    <text evidence="2">The sequence shown here is derived from an EMBL/GenBank/DDBJ whole genome shotgun (WGS) entry which is preliminary data.</text>
</comment>
<name>A0A936K6G6_9BACT</name>
<sequence length="73" mass="7850">MLTGGPTADYPVKDASPAFNSGIPRMTKALTAKTWGKMRHMGISDNPPAGSMAPQAVIIMTWPLGRRQEGQRP</sequence>
<protein>
    <submittedName>
        <fullName evidence="2">Uncharacterized protein</fullName>
    </submittedName>
</protein>
<organism evidence="2 3">
    <name type="scientific">Candidatus Geothrix odensensis</name>
    <dbReference type="NCBI Taxonomy" id="2954440"/>
    <lineage>
        <taxon>Bacteria</taxon>
        <taxon>Pseudomonadati</taxon>
        <taxon>Acidobacteriota</taxon>
        <taxon>Holophagae</taxon>
        <taxon>Holophagales</taxon>
        <taxon>Holophagaceae</taxon>
        <taxon>Geothrix</taxon>
    </lineage>
</organism>
<dbReference type="EMBL" id="JADKCH010000030">
    <property type="protein sequence ID" value="MBK8573738.1"/>
    <property type="molecule type" value="Genomic_DNA"/>
</dbReference>
<dbReference type="AlphaFoldDB" id="A0A936K6G6"/>
<dbReference type="Proteomes" id="UP000709959">
    <property type="component" value="Unassembled WGS sequence"/>
</dbReference>
<feature type="region of interest" description="Disordered" evidence="1">
    <location>
        <begin position="1"/>
        <end position="21"/>
    </location>
</feature>
<evidence type="ECO:0000313" key="2">
    <source>
        <dbReference type="EMBL" id="MBK8573738.1"/>
    </source>
</evidence>
<evidence type="ECO:0000256" key="1">
    <source>
        <dbReference type="SAM" id="MobiDB-lite"/>
    </source>
</evidence>
<proteinExistence type="predicted"/>
<evidence type="ECO:0000313" key="3">
    <source>
        <dbReference type="Proteomes" id="UP000709959"/>
    </source>
</evidence>
<accession>A0A936K6G6</accession>
<gene>
    <name evidence="2" type="ORF">IPN91_14210</name>
</gene>
<reference evidence="2 3" key="1">
    <citation type="submission" date="2020-10" db="EMBL/GenBank/DDBJ databases">
        <title>Connecting structure to function with the recovery of over 1000 high-quality activated sludge metagenome-assembled genomes encoding full-length rRNA genes using long-read sequencing.</title>
        <authorList>
            <person name="Singleton C.M."/>
            <person name="Petriglieri F."/>
            <person name="Kristensen J.M."/>
            <person name="Kirkegaard R.H."/>
            <person name="Michaelsen T.Y."/>
            <person name="Andersen M.H."/>
            <person name="Karst S.M."/>
            <person name="Dueholm M.S."/>
            <person name="Nielsen P.H."/>
            <person name="Albertsen M."/>
        </authorList>
    </citation>
    <scope>NUCLEOTIDE SEQUENCE [LARGE SCALE GENOMIC DNA]</scope>
    <source>
        <strain evidence="2">OdNE_18-Q3-R46-58_MAXAC.008</strain>
    </source>
</reference>